<organism evidence="1 2">
    <name type="scientific">Ficus carica</name>
    <name type="common">Common fig</name>
    <dbReference type="NCBI Taxonomy" id="3494"/>
    <lineage>
        <taxon>Eukaryota</taxon>
        <taxon>Viridiplantae</taxon>
        <taxon>Streptophyta</taxon>
        <taxon>Embryophyta</taxon>
        <taxon>Tracheophyta</taxon>
        <taxon>Spermatophyta</taxon>
        <taxon>Magnoliopsida</taxon>
        <taxon>eudicotyledons</taxon>
        <taxon>Gunneridae</taxon>
        <taxon>Pentapetalae</taxon>
        <taxon>rosids</taxon>
        <taxon>fabids</taxon>
        <taxon>Rosales</taxon>
        <taxon>Moraceae</taxon>
        <taxon>Ficeae</taxon>
        <taxon>Ficus</taxon>
    </lineage>
</organism>
<accession>A0AA87ZUY1</accession>
<evidence type="ECO:0000313" key="1">
    <source>
        <dbReference type="EMBL" id="GMN40369.1"/>
    </source>
</evidence>
<reference evidence="1" key="1">
    <citation type="submission" date="2023-07" db="EMBL/GenBank/DDBJ databases">
        <title>draft genome sequence of fig (Ficus carica).</title>
        <authorList>
            <person name="Takahashi T."/>
            <person name="Nishimura K."/>
        </authorList>
    </citation>
    <scope>NUCLEOTIDE SEQUENCE</scope>
</reference>
<name>A0AA87ZUY1_FICCA</name>
<proteinExistence type="predicted"/>
<comment type="caution">
    <text evidence="1">The sequence shown here is derived from an EMBL/GenBank/DDBJ whole genome shotgun (WGS) entry which is preliminary data.</text>
</comment>
<gene>
    <name evidence="1" type="ORF">TIFTF001_009595</name>
</gene>
<dbReference type="AlphaFoldDB" id="A0AA87ZUY1"/>
<evidence type="ECO:0000313" key="2">
    <source>
        <dbReference type="Proteomes" id="UP001187192"/>
    </source>
</evidence>
<keyword evidence="2" id="KW-1185">Reference proteome</keyword>
<dbReference type="EMBL" id="BTGU01000011">
    <property type="protein sequence ID" value="GMN40369.1"/>
    <property type="molecule type" value="Genomic_DNA"/>
</dbReference>
<dbReference type="Proteomes" id="UP001187192">
    <property type="component" value="Unassembled WGS sequence"/>
</dbReference>
<sequence length="105" mass="12844">MHQFLTENRLLELRRQRDDNNEVVDEAAIYAQVLVVKKMDIYQVLDLYHIKDTPKLHLKLKHKFNNVLVTWLIKCEWILKENETRWLQPCDVNYEMSFLRRCEGR</sequence>
<protein>
    <submittedName>
        <fullName evidence="1">Uncharacterized protein</fullName>
    </submittedName>
</protein>